<evidence type="ECO:0000256" key="2">
    <source>
        <dbReference type="SAM" id="Phobius"/>
    </source>
</evidence>
<feature type="transmembrane region" description="Helical" evidence="2">
    <location>
        <begin position="146"/>
        <end position="166"/>
    </location>
</feature>
<feature type="region of interest" description="Disordered" evidence="1">
    <location>
        <begin position="179"/>
        <end position="204"/>
    </location>
</feature>
<feature type="compositionally biased region" description="Pro residues" evidence="1">
    <location>
        <begin position="114"/>
        <end position="131"/>
    </location>
</feature>
<feature type="region of interest" description="Disordered" evidence="1">
    <location>
        <begin position="89"/>
        <end position="141"/>
    </location>
</feature>
<evidence type="ECO:0000313" key="3">
    <source>
        <dbReference type="EMBL" id="PSN66414.1"/>
    </source>
</evidence>
<accession>A0A2T2NLV2</accession>
<sequence>MVWVLSIPASNCQFSEHWNGVLANVTPSNDSTYKYCASDINTVMNITGFHCASTSKVQLHTFSFNTGQTPVVVFESTTVTVYRTQTTINPAASIGPSNSNSAPIPTAPSQSGPVPAPHPHNPSEAPAPPDPSTNTHPPASPNAGTIAGISVGGVAALSILAAFLWYRYRVTGGWPWSARKDGSTAAAQAEKPLPPPPAYPEEKSGVVELPGQKLAHEMGDGGAVARVSELPVGAEKVNAGGEVYELDGGAVEGDKGEEVGVGEAPGAKDVKEREEVAGEEVEVKKNSD</sequence>
<dbReference type="EMBL" id="KZ678136">
    <property type="protein sequence ID" value="PSN66414.1"/>
    <property type="molecule type" value="Genomic_DNA"/>
</dbReference>
<feature type="region of interest" description="Disordered" evidence="1">
    <location>
        <begin position="248"/>
        <end position="288"/>
    </location>
</feature>
<reference evidence="3 4" key="1">
    <citation type="journal article" date="2018" name="Front. Microbiol.">
        <title>Genome-Wide Analysis of Corynespora cassiicola Leaf Fall Disease Putative Effectors.</title>
        <authorList>
            <person name="Lopez D."/>
            <person name="Ribeiro S."/>
            <person name="Label P."/>
            <person name="Fumanal B."/>
            <person name="Venisse J.S."/>
            <person name="Kohler A."/>
            <person name="de Oliveira R.R."/>
            <person name="Labutti K."/>
            <person name="Lipzen A."/>
            <person name="Lail K."/>
            <person name="Bauer D."/>
            <person name="Ohm R.A."/>
            <person name="Barry K.W."/>
            <person name="Spatafora J."/>
            <person name="Grigoriev I.V."/>
            <person name="Martin F.M."/>
            <person name="Pujade-Renaud V."/>
        </authorList>
    </citation>
    <scope>NUCLEOTIDE SEQUENCE [LARGE SCALE GENOMIC DNA]</scope>
    <source>
        <strain evidence="3 4">Philippines</strain>
    </source>
</reference>
<dbReference type="STRING" id="1448308.A0A2T2NLV2"/>
<keyword evidence="4" id="KW-1185">Reference proteome</keyword>
<proteinExistence type="predicted"/>
<keyword evidence="2" id="KW-0812">Transmembrane</keyword>
<evidence type="ECO:0000313" key="4">
    <source>
        <dbReference type="Proteomes" id="UP000240883"/>
    </source>
</evidence>
<gene>
    <name evidence="3" type="ORF">BS50DRAFT_669257</name>
</gene>
<dbReference type="AlphaFoldDB" id="A0A2T2NLV2"/>
<organism evidence="3 4">
    <name type="scientific">Corynespora cassiicola Philippines</name>
    <dbReference type="NCBI Taxonomy" id="1448308"/>
    <lineage>
        <taxon>Eukaryota</taxon>
        <taxon>Fungi</taxon>
        <taxon>Dikarya</taxon>
        <taxon>Ascomycota</taxon>
        <taxon>Pezizomycotina</taxon>
        <taxon>Dothideomycetes</taxon>
        <taxon>Pleosporomycetidae</taxon>
        <taxon>Pleosporales</taxon>
        <taxon>Corynesporascaceae</taxon>
        <taxon>Corynespora</taxon>
    </lineage>
</organism>
<dbReference type="Proteomes" id="UP000240883">
    <property type="component" value="Unassembled WGS sequence"/>
</dbReference>
<protein>
    <submittedName>
        <fullName evidence="3">Uncharacterized protein</fullName>
    </submittedName>
</protein>
<name>A0A2T2NLV2_CORCC</name>
<feature type="compositionally biased region" description="Polar residues" evidence="1">
    <location>
        <begin position="95"/>
        <end position="112"/>
    </location>
</feature>
<keyword evidence="2" id="KW-1133">Transmembrane helix</keyword>
<feature type="compositionally biased region" description="Basic and acidic residues" evidence="1">
    <location>
        <begin position="266"/>
        <end position="288"/>
    </location>
</feature>
<evidence type="ECO:0000256" key="1">
    <source>
        <dbReference type="SAM" id="MobiDB-lite"/>
    </source>
</evidence>
<keyword evidence="2" id="KW-0472">Membrane</keyword>